<gene>
    <name evidence="20" type="ORF">FAB82_26015</name>
</gene>
<dbReference type="CDD" id="cd05387">
    <property type="entry name" value="BY-kinase"/>
    <property type="match status" value="1"/>
</dbReference>
<dbReference type="OrthoDB" id="9812433at2"/>
<feature type="transmembrane region" description="Helical" evidence="17">
    <location>
        <begin position="12"/>
        <end position="31"/>
    </location>
</feature>
<dbReference type="AlphaFoldDB" id="A0A4V4HQF2"/>
<evidence type="ECO:0000256" key="7">
    <source>
        <dbReference type="ARBA" id="ARBA00022519"/>
    </source>
</evidence>
<evidence type="ECO:0000256" key="1">
    <source>
        <dbReference type="ARBA" id="ARBA00004429"/>
    </source>
</evidence>
<evidence type="ECO:0000256" key="10">
    <source>
        <dbReference type="ARBA" id="ARBA00022741"/>
    </source>
</evidence>
<keyword evidence="15" id="KW-0829">Tyrosine-protein kinase</keyword>
<dbReference type="Proteomes" id="UP000308760">
    <property type="component" value="Unassembled WGS sequence"/>
</dbReference>
<protein>
    <recommendedName>
        <fullName evidence="5">non-specific protein-tyrosine kinase</fullName>
        <ecNumber evidence="5">2.7.10.2</ecNumber>
    </recommendedName>
</protein>
<dbReference type="InterPro" id="IPR005702">
    <property type="entry name" value="Wzc-like_C"/>
</dbReference>
<keyword evidence="6" id="KW-1003">Cell membrane</keyword>
<evidence type="ECO:0000256" key="14">
    <source>
        <dbReference type="ARBA" id="ARBA00023136"/>
    </source>
</evidence>
<evidence type="ECO:0000256" key="13">
    <source>
        <dbReference type="ARBA" id="ARBA00022989"/>
    </source>
</evidence>
<keyword evidence="13 17" id="KW-1133">Transmembrane helix</keyword>
<keyword evidence="12" id="KW-0067">ATP-binding</keyword>
<evidence type="ECO:0000313" key="21">
    <source>
        <dbReference type="Proteomes" id="UP000308760"/>
    </source>
</evidence>
<evidence type="ECO:0000256" key="8">
    <source>
        <dbReference type="ARBA" id="ARBA00022679"/>
    </source>
</evidence>
<dbReference type="EC" id="2.7.10.2" evidence="5"/>
<comment type="similarity">
    <text evidence="3">Belongs to the CpsD/CapB family.</text>
</comment>
<dbReference type="RefSeq" id="WP_136537477.1">
    <property type="nucleotide sequence ID" value="NZ_STGY01000083.1"/>
</dbReference>
<sequence>MDLRSGLRLLRDNWLLIIAATVIAVATAGIVTSNQTPQYSSRVTFFISAWADPEDPASAYQGSLLSEQKVKSYAELLRTRRVMDSVIDDLSLDLSADELTAKVATAVVPDTSLLEATVTDPSPETAQEIARSIGDQFATIVPTLESSSGAGRAAVNVAVVNDAELATVPVSPRPVRNLVLAGIIGLLAGVGLAAARRALDTTIKTAEELERRAGVPTLGTVAADRKMTKTPLIVSDPHGLRAEEIRRIRTNLQFVDVDRPHKVILVSGALGGEGKTTTACNLAIAMAETGKRVILIDADLRKPRAATFLGLPIGAGLTDVLVGATSLDAAEQVWGEEFLTVLSSGSTAPNPSELLGSQHMRDLLDELRETYDIVVVDGPPLLRVADAAATAAACDGVLLVVRHGRTRQDQLRESLESLRNVKAPVLGTVLNFAPAPSHKSYGYGNLNTQRRPLAEVKTNATDVHASR</sequence>
<proteinExistence type="inferred from homology"/>
<feature type="domain" description="AAA" evidence="19">
    <location>
        <begin position="262"/>
        <end position="403"/>
    </location>
</feature>
<keyword evidence="14 17" id="KW-0472">Membrane</keyword>
<evidence type="ECO:0000256" key="3">
    <source>
        <dbReference type="ARBA" id="ARBA00007316"/>
    </source>
</evidence>
<evidence type="ECO:0000256" key="9">
    <source>
        <dbReference type="ARBA" id="ARBA00022692"/>
    </source>
</evidence>
<dbReference type="Pfam" id="PF02706">
    <property type="entry name" value="Wzz"/>
    <property type="match status" value="1"/>
</dbReference>
<dbReference type="FunFam" id="3.40.50.300:FF:000527">
    <property type="entry name" value="Tyrosine-protein kinase etk"/>
    <property type="match status" value="1"/>
</dbReference>
<evidence type="ECO:0000256" key="2">
    <source>
        <dbReference type="ARBA" id="ARBA00006683"/>
    </source>
</evidence>
<keyword evidence="9 17" id="KW-0812">Transmembrane</keyword>
<dbReference type="PANTHER" id="PTHR32309">
    <property type="entry name" value="TYROSINE-PROTEIN KINASE"/>
    <property type="match status" value="1"/>
</dbReference>
<dbReference type="InterPro" id="IPR003856">
    <property type="entry name" value="LPS_length_determ_N"/>
</dbReference>
<comment type="similarity">
    <text evidence="2">Belongs to the CpsC/CapA family.</text>
</comment>
<evidence type="ECO:0000256" key="15">
    <source>
        <dbReference type="ARBA" id="ARBA00023137"/>
    </source>
</evidence>
<evidence type="ECO:0000256" key="17">
    <source>
        <dbReference type="SAM" id="Phobius"/>
    </source>
</evidence>
<keyword evidence="21" id="KW-1185">Reference proteome</keyword>
<evidence type="ECO:0000256" key="16">
    <source>
        <dbReference type="ARBA" id="ARBA00051245"/>
    </source>
</evidence>
<dbReference type="InterPro" id="IPR025669">
    <property type="entry name" value="AAA_dom"/>
</dbReference>
<keyword evidence="11 20" id="KW-0418">Kinase</keyword>
<dbReference type="GO" id="GO:0004715">
    <property type="term" value="F:non-membrane spanning protein tyrosine kinase activity"/>
    <property type="evidence" value="ECO:0007669"/>
    <property type="project" value="UniProtKB-EC"/>
</dbReference>
<dbReference type="NCBIfam" id="TIGR01007">
    <property type="entry name" value="eps_fam"/>
    <property type="match status" value="1"/>
</dbReference>
<evidence type="ECO:0000313" key="20">
    <source>
        <dbReference type="EMBL" id="THV33596.1"/>
    </source>
</evidence>
<reference evidence="20 21" key="2">
    <citation type="submission" date="2019-05" db="EMBL/GenBank/DDBJ databases">
        <title>Glycomyces buryatensis sp. nov.</title>
        <authorList>
            <person name="Nikitina E."/>
        </authorList>
    </citation>
    <scope>NUCLEOTIDE SEQUENCE [LARGE SCALE GENOMIC DNA]</scope>
    <source>
        <strain evidence="20 21">18</strain>
    </source>
</reference>
<feature type="domain" description="Polysaccharide chain length determinant N-terminal" evidence="18">
    <location>
        <begin position="1"/>
        <end position="90"/>
    </location>
</feature>
<comment type="caution">
    <text evidence="20">The sequence shown here is derived from an EMBL/GenBank/DDBJ whole genome shotgun (WGS) entry which is preliminary data.</text>
</comment>
<evidence type="ECO:0000256" key="5">
    <source>
        <dbReference type="ARBA" id="ARBA00011903"/>
    </source>
</evidence>
<comment type="subcellular location">
    <subcellularLocation>
        <location evidence="1">Cell inner membrane</location>
        <topology evidence="1">Multi-pass membrane protein</topology>
    </subcellularLocation>
</comment>
<dbReference type="EMBL" id="STGY01000083">
    <property type="protein sequence ID" value="THV33596.1"/>
    <property type="molecule type" value="Genomic_DNA"/>
</dbReference>
<name>A0A4V4HQF2_9ACTN</name>
<accession>A0A4V4HQF2</accession>
<organism evidence="20 21">
    <name type="scientific">Glycomyces buryatensis</name>
    <dbReference type="NCBI Taxonomy" id="2570927"/>
    <lineage>
        <taxon>Bacteria</taxon>
        <taxon>Bacillati</taxon>
        <taxon>Actinomycetota</taxon>
        <taxon>Actinomycetes</taxon>
        <taxon>Glycomycetales</taxon>
        <taxon>Glycomycetaceae</taxon>
        <taxon>Glycomyces</taxon>
    </lineage>
</organism>
<keyword evidence="8 20" id="KW-0808">Transferase</keyword>
<evidence type="ECO:0000259" key="19">
    <source>
        <dbReference type="Pfam" id="PF13614"/>
    </source>
</evidence>
<comment type="similarity">
    <text evidence="4">Belongs to the etk/wzc family.</text>
</comment>
<dbReference type="GO" id="GO:0005886">
    <property type="term" value="C:plasma membrane"/>
    <property type="evidence" value="ECO:0007669"/>
    <property type="project" value="UniProtKB-SubCell"/>
</dbReference>
<dbReference type="GO" id="GO:0005524">
    <property type="term" value="F:ATP binding"/>
    <property type="evidence" value="ECO:0007669"/>
    <property type="project" value="UniProtKB-KW"/>
</dbReference>
<dbReference type="InterPro" id="IPR027417">
    <property type="entry name" value="P-loop_NTPase"/>
</dbReference>
<evidence type="ECO:0000256" key="11">
    <source>
        <dbReference type="ARBA" id="ARBA00022777"/>
    </source>
</evidence>
<dbReference type="Pfam" id="PF13614">
    <property type="entry name" value="AAA_31"/>
    <property type="match status" value="1"/>
</dbReference>
<comment type="catalytic activity">
    <reaction evidence="16">
        <text>L-tyrosyl-[protein] + ATP = O-phospho-L-tyrosyl-[protein] + ADP + H(+)</text>
        <dbReference type="Rhea" id="RHEA:10596"/>
        <dbReference type="Rhea" id="RHEA-COMP:10136"/>
        <dbReference type="Rhea" id="RHEA-COMP:20101"/>
        <dbReference type="ChEBI" id="CHEBI:15378"/>
        <dbReference type="ChEBI" id="CHEBI:30616"/>
        <dbReference type="ChEBI" id="CHEBI:46858"/>
        <dbReference type="ChEBI" id="CHEBI:61978"/>
        <dbReference type="ChEBI" id="CHEBI:456216"/>
        <dbReference type="EC" id="2.7.10.2"/>
    </reaction>
</comment>
<evidence type="ECO:0000259" key="18">
    <source>
        <dbReference type="Pfam" id="PF02706"/>
    </source>
</evidence>
<evidence type="ECO:0000256" key="4">
    <source>
        <dbReference type="ARBA" id="ARBA00008883"/>
    </source>
</evidence>
<keyword evidence="7" id="KW-0997">Cell inner membrane</keyword>
<dbReference type="InterPro" id="IPR050445">
    <property type="entry name" value="Bact_polysacc_biosynth/exp"/>
</dbReference>
<dbReference type="PANTHER" id="PTHR32309:SF13">
    <property type="entry name" value="FERRIC ENTEROBACTIN TRANSPORT PROTEIN FEPE"/>
    <property type="match status" value="1"/>
</dbReference>
<dbReference type="Gene3D" id="3.40.50.300">
    <property type="entry name" value="P-loop containing nucleotide triphosphate hydrolases"/>
    <property type="match status" value="1"/>
</dbReference>
<evidence type="ECO:0000256" key="6">
    <source>
        <dbReference type="ARBA" id="ARBA00022475"/>
    </source>
</evidence>
<evidence type="ECO:0000256" key="12">
    <source>
        <dbReference type="ARBA" id="ARBA00022840"/>
    </source>
</evidence>
<keyword evidence="10" id="KW-0547">Nucleotide-binding</keyword>
<dbReference type="GO" id="GO:0042802">
    <property type="term" value="F:identical protein binding"/>
    <property type="evidence" value="ECO:0007669"/>
    <property type="project" value="UniProtKB-ARBA"/>
</dbReference>
<dbReference type="SUPFAM" id="SSF52540">
    <property type="entry name" value="P-loop containing nucleoside triphosphate hydrolases"/>
    <property type="match status" value="1"/>
</dbReference>
<reference evidence="21" key="1">
    <citation type="submission" date="2019-04" db="EMBL/GenBank/DDBJ databases">
        <title>Nocardioides xinjiangensis sp. nov.</title>
        <authorList>
            <person name="Liu S."/>
        </authorList>
    </citation>
    <scope>NUCLEOTIDE SEQUENCE [LARGE SCALE GENOMIC DNA]</scope>
    <source>
        <strain evidence="21">18</strain>
    </source>
</reference>